<feature type="transmembrane region" description="Helical" evidence="3">
    <location>
        <begin position="589"/>
        <end position="609"/>
    </location>
</feature>
<feature type="transmembrane region" description="Helical" evidence="3">
    <location>
        <begin position="689"/>
        <end position="709"/>
    </location>
</feature>
<dbReference type="Proteomes" id="UP001500459">
    <property type="component" value="Unassembled WGS sequence"/>
</dbReference>
<feature type="transmembrane region" description="Helical" evidence="3">
    <location>
        <begin position="777"/>
        <end position="794"/>
    </location>
</feature>
<feature type="transmembrane region" description="Helical" evidence="3">
    <location>
        <begin position="379"/>
        <end position="399"/>
    </location>
</feature>
<dbReference type="EMBL" id="BAABCW010000006">
    <property type="protein sequence ID" value="GAA3508010.1"/>
    <property type="molecule type" value="Genomic_DNA"/>
</dbReference>
<dbReference type="Pfam" id="PF10101">
    <property type="entry name" value="DUF2339"/>
    <property type="match status" value="1"/>
</dbReference>
<evidence type="ECO:0000256" key="3">
    <source>
        <dbReference type="SAM" id="Phobius"/>
    </source>
</evidence>
<feature type="transmembrane region" description="Helical" evidence="3">
    <location>
        <begin position="6"/>
        <end position="22"/>
    </location>
</feature>
<dbReference type="RefSeq" id="WP_344926590.1">
    <property type="nucleotide sequence ID" value="NZ_BAABCW010000006.1"/>
</dbReference>
<feature type="transmembrane region" description="Helical" evidence="3">
    <location>
        <begin position="483"/>
        <end position="505"/>
    </location>
</feature>
<evidence type="ECO:0000313" key="5">
    <source>
        <dbReference type="Proteomes" id="UP001500459"/>
    </source>
</evidence>
<keyword evidence="3" id="KW-0812">Transmembrane</keyword>
<sequence>MEFSFILLLILLIVLIHFKVTLKGRINDLQKNINDLNDKLDKVLKTNSITKKVVSKEETKNEIVHQENKPATPVKPTQKEEAISIKPVESEKAKPIKAAEISPLTPIPEKVKPVGNIKEQLKNEKPIYTKQVKKQIQPPRPGFWQRFKEKNPDLEKFIGENLINKIGILILVLGISYFVKYAIDKDWINETGRVGIGILAGSLVLAVAHKLRKKYNAFSSVLVSGAIAIFYFTIAIGFHEYQLFSQTVAFVIMVFITTFSCLISMSYNRIELAVLSLIGGFAVPFMIRTGNGNYLVLFSYIAILDIGILALAYFKKWNLVNILAFIFTTLLFIGWFSDDINNVEPHYTGAFIFSLVFYMIFIVMNIIHNIRNKGIFTKTQLTILSINTFIFYGIGMIILSAVFPIYRGLFTAILAILNLMYAWVLYKKFGLDKTAIYLLIGLTLSFITLAIPIQFEGNNITLFWAAEGVLLIWLAQKSKIRSYRFASGIVHILMLFSLLIDWIKLYTSDEILMVVGNAAFITGIVSVISLISVWYLLRNEIVKQEKLGFTFNPVIYRKIAVIVSIVLGYFVGILEVLYQSYMYFDNELYSLFTLPVVYHLLFSAVFCFFLHKRKNNINHQLATVLIIINIIVFVFLFSRLPFLEQKGNLILVENSQLAFYMHYICLLIIGYFCYLLFKINKKSGLFKSRIMIWVTAFVLVYLASSELILHGLKFMNPQLSDIAFTNDSAGYYNNRLHAARVINLAKFKIIKTGLPVLWGIMAFIFLLIGIKKSIKDLRIIALSLLGLTILKLFIYDISNVSETGKIIAFILLGVLVLIISFVYQKIKVLVIDEKTKPEDDQTVT</sequence>
<feature type="region of interest" description="Disordered" evidence="2">
    <location>
        <begin position="60"/>
        <end position="80"/>
    </location>
</feature>
<organism evidence="4 5">
    <name type="scientific">Aquimarina addita</name>
    <dbReference type="NCBI Taxonomy" id="870485"/>
    <lineage>
        <taxon>Bacteria</taxon>
        <taxon>Pseudomonadati</taxon>
        <taxon>Bacteroidota</taxon>
        <taxon>Flavobacteriia</taxon>
        <taxon>Flavobacteriales</taxon>
        <taxon>Flavobacteriaceae</taxon>
        <taxon>Aquimarina</taxon>
    </lineage>
</organism>
<evidence type="ECO:0000256" key="2">
    <source>
        <dbReference type="SAM" id="MobiDB-lite"/>
    </source>
</evidence>
<reference evidence="5" key="1">
    <citation type="journal article" date="2019" name="Int. J. Syst. Evol. Microbiol.">
        <title>The Global Catalogue of Microorganisms (GCM) 10K type strain sequencing project: providing services to taxonomists for standard genome sequencing and annotation.</title>
        <authorList>
            <consortium name="The Broad Institute Genomics Platform"/>
            <consortium name="The Broad Institute Genome Sequencing Center for Infectious Disease"/>
            <person name="Wu L."/>
            <person name="Ma J."/>
        </authorList>
    </citation>
    <scope>NUCLEOTIDE SEQUENCE [LARGE SCALE GENOMIC DNA]</scope>
    <source>
        <strain evidence="5">JCM 17106</strain>
    </source>
</reference>
<feature type="transmembrane region" description="Helical" evidence="3">
    <location>
        <begin position="319"/>
        <end position="337"/>
    </location>
</feature>
<dbReference type="InterPro" id="IPR014600">
    <property type="entry name" value="UCP035905_mem"/>
</dbReference>
<gene>
    <name evidence="4" type="ORF">GCM10022393_17770</name>
</gene>
<keyword evidence="5" id="KW-1185">Reference proteome</keyword>
<feature type="transmembrane region" description="Helical" evidence="3">
    <location>
        <begin position="621"/>
        <end position="640"/>
    </location>
</feature>
<feature type="transmembrane region" description="Helical" evidence="3">
    <location>
        <begin position="270"/>
        <end position="287"/>
    </location>
</feature>
<dbReference type="PANTHER" id="PTHR38434:SF1">
    <property type="entry name" value="BLL2549 PROTEIN"/>
    <property type="match status" value="1"/>
</dbReference>
<feature type="transmembrane region" description="Helical" evidence="3">
    <location>
        <begin position="405"/>
        <end position="424"/>
    </location>
</feature>
<feature type="transmembrane region" description="Helical" evidence="3">
    <location>
        <begin position="660"/>
        <end position="677"/>
    </location>
</feature>
<protein>
    <submittedName>
        <fullName evidence="4">DUF2339 domain-containing protein</fullName>
    </submittedName>
</protein>
<feature type="transmembrane region" description="Helical" evidence="3">
    <location>
        <begin position="215"/>
        <end position="238"/>
    </location>
</feature>
<proteinExistence type="predicted"/>
<dbReference type="PIRSF" id="PIRSF035905">
    <property type="entry name" value="UCP035905_mp"/>
    <property type="match status" value="1"/>
</dbReference>
<evidence type="ECO:0000313" key="4">
    <source>
        <dbReference type="EMBL" id="GAA3508010.1"/>
    </source>
</evidence>
<feature type="transmembrane region" description="Helical" evidence="3">
    <location>
        <begin position="436"/>
        <end position="454"/>
    </location>
</feature>
<feature type="transmembrane region" description="Helical" evidence="3">
    <location>
        <begin position="460"/>
        <end position="476"/>
    </location>
</feature>
<comment type="caution">
    <text evidence="4">The sequence shown here is derived from an EMBL/GenBank/DDBJ whole genome shotgun (WGS) entry which is preliminary data.</text>
</comment>
<name>A0ABP6UKT3_9FLAO</name>
<keyword evidence="3" id="KW-1133">Transmembrane helix</keyword>
<feature type="transmembrane region" description="Helical" evidence="3">
    <location>
        <begin position="749"/>
        <end position="770"/>
    </location>
</feature>
<feature type="transmembrane region" description="Helical" evidence="3">
    <location>
        <begin position="293"/>
        <end position="314"/>
    </location>
</feature>
<feature type="transmembrane region" description="Helical" evidence="3">
    <location>
        <begin position="162"/>
        <end position="179"/>
    </location>
</feature>
<feature type="transmembrane region" description="Helical" evidence="3">
    <location>
        <begin position="558"/>
        <end position="577"/>
    </location>
</feature>
<keyword evidence="1" id="KW-0175">Coiled coil</keyword>
<feature type="transmembrane region" description="Helical" evidence="3">
    <location>
        <begin position="191"/>
        <end position="208"/>
    </location>
</feature>
<feature type="transmembrane region" description="Helical" evidence="3">
    <location>
        <begin position="806"/>
        <end position="823"/>
    </location>
</feature>
<dbReference type="InterPro" id="IPR019286">
    <property type="entry name" value="DUF2339_TM"/>
</dbReference>
<keyword evidence="3" id="KW-0472">Membrane</keyword>
<feature type="transmembrane region" description="Helical" evidence="3">
    <location>
        <begin position="511"/>
        <end position="537"/>
    </location>
</feature>
<accession>A0ABP6UKT3</accession>
<feature type="transmembrane region" description="Helical" evidence="3">
    <location>
        <begin position="244"/>
        <end position="263"/>
    </location>
</feature>
<evidence type="ECO:0000256" key="1">
    <source>
        <dbReference type="SAM" id="Coils"/>
    </source>
</evidence>
<dbReference type="PANTHER" id="PTHR38434">
    <property type="entry name" value="BLL2549 PROTEIN"/>
    <property type="match status" value="1"/>
</dbReference>
<feature type="transmembrane region" description="Helical" evidence="3">
    <location>
        <begin position="349"/>
        <end position="367"/>
    </location>
</feature>
<feature type="coiled-coil region" evidence="1">
    <location>
        <begin position="19"/>
        <end position="46"/>
    </location>
</feature>